<protein>
    <submittedName>
        <fullName evidence="2">Uncharacterized protein</fullName>
    </submittedName>
</protein>
<dbReference type="EMBL" id="KZ345645">
    <property type="protein sequence ID" value="PIO72565.1"/>
    <property type="molecule type" value="Genomic_DNA"/>
</dbReference>
<feature type="region of interest" description="Disordered" evidence="1">
    <location>
        <begin position="1"/>
        <end position="102"/>
    </location>
</feature>
<feature type="compositionally biased region" description="Low complexity" evidence="1">
    <location>
        <begin position="1"/>
        <end position="16"/>
    </location>
</feature>
<accession>A0A2G9UQP1</accession>
<sequence>MSYTSRYSSSYSSRYTDSGRDPSSRYGGYSSRYSTETYDTSEDVDVDKKLAEDEVDSSKGYSSSRYGKYSSRYTSATDETGSDDYTGKRESKYSSSYRSKDTNLQLATEDVEQYGGDEEDTAIQEVRILK</sequence>
<dbReference type="Proteomes" id="UP000230423">
    <property type="component" value="Unassembled WGS sequence"/>
</dbReference>
<evidence type="ECO:0000313" key="3">
    <source>
        <dbReference type="Proteomes" id="UP000230423"/>
    </source>
</evidence>
<keyword evidence="3" id="KW-1185">Reference proteome</keyword>
<proteinExistence type="predicted"/>
<evidence type="ECO:0000256" key="1">
    <source>
        <dbReference type="SAM" id="MobiDB-lite"/>
    </source>
</evidence>
<feature type="compositionally biased region" description="Low complexity" evidence="1">
    <location>
        <begin position="58"/>
        <end position="73"/>
    </location>
</feature>
<organism evidence="2 3">
    <name type="scientific">Teladorsagia circumcincta</name>
    <name type="common">Brown stomach worm</name>
    <name type="synonym">Ostertagia circumcincta</name>
    <dbReference type="NCBI Taxonomy" id="45464"/>
    <lineage>
        <taxon>Eukaryota</taxon>
        <taxon>Metazoa</taxon>
        <taxon>Ecdysozoa</taxon>
        <taxon>Nematoda</taxon>
        <taxon>Chromadorea</taxon>
        <taxon>Rhabditida</taxon>
        <taxon>Rhabditina</taxon>
        <taxon>Rhabditomorpha</taxon>
        <taxon>Strongyloidea</taxon>
        <taxon>Trichostrongylidae</taxon>
        <taxon>Teladorsagia</taxon>
    </lineage>
</organism>
<name>A0A2G9UQP1_TELCI</name>
<reference evidence="2 3" key="1">
    <citation type="submission" date="2015-09" db="EMBL/GenBank/DDBJ databases">
        <title>Draft genome of the parasitic nematode Teladorsagia circumcincta isolate WARC Sus (inbred).</title>
        <authorList>
            <person name="Mitreva M."/>
        </authorList>
    </citation>
    <scope>NUCLEOTIDE SEQUENCE [LARGE SCALE GENOMIC DNA]</scope>
    <source>
        <strain evidence="2 3">S</strain>
    </source>
</reference>
<feature type="compositionally biased region" description="Low complexity" evidence="1">
    <location>
        <begin position="24"/>
        <end position="34"/>
    </location>
</feature>
<gene>
    <name evidence="2" type="ORF">TELCIR_05499</name>
</gene>
<evidence type="ECO:0000313" key="2">
    <source>
        <dbReference type="EMBL" id="PIO72565.1"/>
    </source>
</evidence>
<dbReference type="AlphaFoldDB" id="A0A2G9UQP1"/>